<keyword evidence="4" id="KW-0862">Zinc</keyword>
<organism evidence="6 7">
    <name type="scientific">Penicillium atrosanguineum</name>
    <dbReference type="NCBI Taxonomy" id="1132637"/>
    <lineage>
        <taxon>Eukaryota</taxon>
        <taxon>Fungi</taxon>
        <taxon>Dikarya</taxon>
        <taxon>Ascomycota</taxon>
        <taxon>Pezizomycotina</taxon>
        <taxon>Eurotiomycetes</taxon>
        <taxon>Eurotiomycetidae</taxon>
        <taxon>Eurotiales</taxon>
        <taxon>Aspergillaceae</taxon>
        <taxon>Penicillium</taxon>
    </lineage>
</organism>
<dbReference type="EMBL" id="JAPZBO010000005">
    <property type="protein sequence ID" value="KAJ5316468.1"/>
    <property type="molecule type" value="Genomic_DNA"/>
</dbReference>
<accession>A0A9W9PZL2</accession>
<evidence type="ECO:0000256" key="2">
    <source>
        <dbReference type="ARBA" id="ARBA00022723"/>
    </source>
</evidence>
<keyword evidence="5" id="KW-0539">Nucleus</keyword>
<evidence type="ECO:0000256" key="1">
    <source>
        <dbReference type="ARBA" id="ARBA00004123"/>
    </source>
</evidence>
<proteinExistence type="predicted"/>
<evidence type="ECO:0000256" key="3">
    <source>
        <dbReference type="ARBA" id="ARBA00022771"/>
    </source>
</evidence>
<comment type="caution">
    <text evidence="6">The sequence shown here is derived from an EMBL/GenBank/DDBJ whole genome shotgun (WGS) entry which is preliminary data.</text>
</comment>
<keyword evidence="2" id="KW-0479">Metal-binding</keyword>
<dbReference type="InterPro" id="IPR012337">
    <property type="entry name" value="RNaseH-like_sf"/>
</dbReference>
<evidence type="ECO:0000313" key="7">
    <source>
        <dbReference type="Proteomes" id="UP001147746"/>
    </source>
</evidence>
<dbReference type="InterPro" id="IPR052035">
    <property type="entry name" value="ZnF_BED_domain_contain"/>
</dbReference>
<reference evidence="6" key="2">
    <citation type="journal article" date="2023" name="IMA Fungus">
        <title>Comparative genomic study of the Penicillium genus elucidates a diverse pangenome and 15 lateral gene transfer events.</title>
        <authorList>
            <person name="Petersen C."/>
            <person name="Sorensen T."/>
            <person name="Nielsen M.R."/>
            <person name="Sondergaard T.E."/>
            <person name="Sorensen J.L."/>
            <person name="Fitzpatrick D.A."/>
            <person name="Frisvad J.C."/>
            <person name="Nielsen K.L."/>
        </authorList>
    </citation>
    <scope>NUCLEOTIDE SEQUENCE</scope>
    <source>
        <strain evidence="6">IBT 21472</strain>
    </source>
</reference>
<reference evidence="6" key="1">
    <citation type="submission" date="2022-12" db="EMBL/GenBank/DDBJ databases">
        <authorList>
            <person name="Petersen C."/>
        </authorList>
    </citation>
    <scope>NUCLEOTIDE SEQUENCE</scope>
    <source>
        <strain evidence="6">IBT 21472</strain>
    </source>
</reference>
<keyword evidence="3" id="KW-0863">Zinc-finger</keyword>
<keyword evidence="7" id="KW-1185">Reference proteome</keyword>
<evidence type="ECO:0000313" key="6">
    <source>
        <dbReference type="EMBL" id="KAJ5316468.1"/>
    </source>
</evidence>
<dbReference type="SUPFAM" id="SSF53098">
    <property type="entry name" value="Ribonuclease H-like"/>
    <property type="match status" value="1"/>
</dbReference>
<dbReference type="GO" id="GO:0008270">
    <property type="term" value="F:zinc ion binding"/>
    <property type="evidence" value="ECO:0007669"/>
    <property type="project" value="UniProtKB-KW"/>
</dbReference>
<dbReference type="Proteomes" id="UP001147746">
    <property type="component" value="Unassembled WGS sequence"/>
</dbReference>
<evidence type="ECO:0000256" key="4">
    <source>
        <dbReference type="ARBA" id="ARBA00022833"/>
    </source>
</evidence>
<comment type="subcellular location">
    <subcellularLocation>
        <location evidence="1">Nucleus</location>
    </subcellularLocation>
</comment>
<evidence type="ECO:0000256" key="5">
    <source>
        <dbReference type="ARBA" id="ARBA00023242"/>
    </source>
</evidence>
<sequence>MVCGLVWFSRFQTATIAVWFLGARFAPNCGFWRTLLQSLPLGTKLSLALNCWTSPFQQAFMAIIAYFLDQDWAYREVLLSFEPLSGTHSGTNLGEVIYKIIDRVLAVTTDNTLNNTTLIAAVNRLPQNPTWVEGLDPKPNPGWVRVELL</sequence>
<gene>
    <name evidence="6" type="ORF">N7476_006775</name>
</gene>
<dbReference type="PANTHER" id="PTHR46481">
    <property type="entry name" value="ZINC FINGER BED DOMAIN-CONTAINING PROTEIN 4"/>
    <property type="match status" value="1"/>
</dbReference>
<dbReference type="AlphaFoldDB" id="A0A9W9PZL2"/>
<name>A0A9W9PZL2_9EURO</name>
<dbReference type="PANTHER" id="PTHR46481:SF10">
    <property type="entry name" value="ZINC FINGER BED DOMAIN-CONTAINING PROTEIN 39"/>
    <property type="match status" value="1"/>
</dbReference>
<protein>
    <submittedName>
        <fullName evidence="6">Uncharacterized protein</fullName>
    </submittedName>
</protein>
<dbReference type="GO" id="GO:0005634">
    <property type="term" value="C:nucleus"/>
    <property type="evidence" value="ECO:0007669"/>
    <property type="project" value="UniProtKB-SubCell"/>
</dbReference>
<dbReference type="OrthoDB" id="2677621at2759"/>